<accession>A0A645AZN0</accession>
<comment type="caution">
    <text evidence="1">The sequence shown here is derived from an EMBL/GenBank/DDBJ whole genome shotgun (WGS) entry which is preliminary data.</text>
</comment>
<reference evidence="1" key="1">
    <citation type="submission" date="2019-08" db="EMBL/GenBank/DDBJ databases">
        <authorList>
            <person name="Kucharzyk K."/>
            <person name="Murdoch R.W."/>
            <person name="Higgins S."/>
            <person name="Loffler F."/>
        </authorList>
    </citation>
    <scope>NUCLEOTIDE SEQUENCE</scope>
</reference>
<organism evidence="1">
    <name type="scientific">bioreactor metagenome</name>
    <dbReference type="NCBI Taxonomy" id="1076179"/>
    <lineage>
        <taxon>unclassified sequences</taxon>
        <taxon>metagenomes</taxon>
        <taxon>ecological metagenomes</taxon>
    </lineage>
</organism>
<sequence length="82" mass="8882">MQAYADKHIKIAVEGQQLTGCVFVRQHGCRKLGAAGNFLGSCIILGPLHGQKNDPGAKFADNLVRNLRHHLLVVAPVFPLPD</sequence>
<protein>
    <submittedName>
        <fullName evidence="1">Uncharacterized protein</fullName>
    </submittedName>
</protein>
<gene>
    <name evidence="1" type="ORF">SDC9_105484</name>
</gene>
<proteinExistence type="predicted"/>
<dbReference type="AlphaFoldDB" id="A0A645AZN0"/>
<name>A0A645AZN0_9ZZZZ</name>
<evidence type="ECO:0000313" key="1">
    <source>
        <dbReference type="EMBL" id="MPM58652.1"/>
    </source>
</evidence>
<dbReference type="EMBL" id="VSSQ01016885">
    <property type="protein sequence ID" value="MPM58652.1"/>
    <property type="molecule type" value="Genomic_DNA"/>
</dbReference>